<comment type="caution">
    <text evidence="2">The sequence shown here is derived from an EMBL/GenBank/DDBJ whole genome shotgun (WGS) entry which is preliminary data.</text>
</comment>
<dbReference type="RefSeq" id="WP_106344486.1">
    <property type="nucleotide sequence ID" value="NZ_PVNE01000006.1"/>
</dbReference>
<dbReference type="InterPro" id="IPR010852">
    <property type="entry name" value="ABATE"/>
</dbReference>
<dbReference type="SUPFAM" id="SSF160904">
    <property type="entry name" value="Jann2411-like"/>
    <property type="match status" value="1"/>
</dbReference>
<name>A0A2T0LGJ1_9BACL</name>
<protein>
    <submittedName>
        <fullName evidence="2">Putative stress-induced transcription regulator</fullName>
    </submittedName>
</protein>
<proteinExistence type="predicted"/>
<accession>A0A2T0LGJ1</accession>
<organism evidence="2 3">
    <name type="scientific">Planifilum fimeticola</name>
    <dbReference type="NCBI Taxonomy" id="201975"/>
    <lineage>
        <taxon>Bacteria</taxon>
        <taxon>Bacillati</taxon>
        <taxon>Bacillota</taxon>
        <taxon>Bacilli</taxon>
        <taxon>Bacillales</taxon>
        <taxon>Thermoactinomycetaceae</taxon>
        <taxon>Planifilum</taxon>
    </lineage>
</organism>
<sequence>MDNYERSKLDLAVDLINTWDPYLDEPEQLRGTKDLTRFLRKRHIDCSKAITEGDLAAVRRLRARLRRFAETDSETEAVQILNDLLRSAAVIPSLSWEGTFQLNIQADPDAPIADRLAVEAALALGFELQRHGKARLKICDARPCVEVFIDRSKNRSRRFCSTRCSNRYNVAVHRRRLQKRRGKGKDERSS</sequence>
<evidence type="ECO:0000259" key="1">
    <source>
        <dbReference type="Pfam" id="PF11706"/>
    </source>
</evidence>
<dbReference type="Pfam" id="PF11706">
    <property type="entry name" value="zf-CGNR"/>
    <property type="match status" value="1"/>
</dbReference>
<dbReference type="Gene3D" id="1.10.3300.10">
    <property type="entry name" value="Jann2411-like domain"/>
    <property type="match status" value="1"/>
</dbReference>
<dbReference type="EMBL" id="PVNE01000006">
    <property type="protein sequence ID" value="PRX41419.1"/>
    <property type="molecule type" value="Genomic_DNA"/>
</dbReference>
<dbReference type="OrthoDB" id="2631657at2"/>
<evidence type="ECO:0000313" key="2">
    <source>
        <dbReference type="EMBL" id="PRX41419.1"/>
    </source>
</evidence>
<gene>
    <name evidence="2" type="ORF">CLV97_10628</name>
</gene>
<keyword evidence="3" id="KW-1185">Reference proteome</keyword>
<dbReference type="PANTHER" id="PTHR35525">
    <property type="entry name" value="BLL6575 PROTEIN"/>
    <property type="match status" value="1"/>
</dbReference>
<reference evidence="2 3" key="1">
    <citation type="submission" date="2018-03" db="EMBL/GenBank/DDBJ databases">
        <title>Genomic Encyclopedia of Archaeal and Bacterial Type Strains, Phase II (KMG-II): from individual species to whole genera.</title>
        <authorList>
            <person name="Goeker M."/>
        </authorList>
    </citation>
    <scope>NUCLEOTIDE SEQUENCE [LARGE SCALE GENOMIC DNA]</scope>
    <source>
        <strain evidence="2 3">DSM 44946</strain>
    </source>
</reference>
<feature type="domain" description="Zinc finger CGNR" evidence="1">
    <location>
        <begin position="135"/>
        <end position="176"/>
    </location>
</feature>
<dbReference type="InterPro" id="IPR021005">
    <property type="entry name" value="Znf_CGNR"/>
</dbReference>
<evidence type="ECO:0000313" key="3">
    <source>
        <dbReference type="Proteomes" id="UP000237797"/>
    </source>
</evidence>
<dbReference type="Pfam" id="PF07336">
    <property type="entry name" value="ABATE"/>
    <property type="match status" value="1"/>
</dbReference>
<dbReference type="InterPro" id="IPR023286">
    <property type="entry name" value="ABATE_dom_sf"/>
</dbReference>
<dbReference type="PANTHER" id="PTHR35525:SF3">
    <property type="entry name" value="BLL6575 PROTEIN"/>
    <property type="match status" value="1"/>
</dbReference>
<dbReference type="Proteomes" id="UP000237797">
    <property type="component" value="Unassembled WGS sequence"/>
</dbReference>
<dbReference type="AlphaFoldDB" id="A0A2T0LGJ1"/>